<protein>
    <submittedName>
        <fullName evidence="3">Acyl-CoA dehydrogenase</fullName>
    </submittedName>
</protein>
<organism evidence="3 4">
    <name type="scientific">Roseateles depolymerans</name>
    <dbReference type="NCBI Taxonomy" id="76731"/>
    <lineage>
        <taxon>Bacteria</taxon>
        <taxon>Pseudomonadati</taxon>
        <taxon>Pseudomonadota</taxon>
        <taxon>Betaproteobacteria</taxon>
        <taxon>Burkholderiales</taxon>
        <taxon>Sphaerotilaceae</taxon>
        <taxon>Roseateles</taxon>
    </lineage>
</organism>
<comment type="caution">
    <text evidence="3">The sequence shown here is derived from an EMBL/GenBank/DDBJ whole genome shotgun (WGS) entry which is preliminary data.</text>
</comment>
<dbReference type="GO" id="GO:0050660">
    <property type="term" value="F:flavin adenine dinucleotide binding"/>
    <property type="evidence" value="ECO:0007669"/>
    <property type="project" value="InterPro"/>
</dbReference>
<evidence type="ECO:0000256" key="1">
    <source>
        <dbReference type="ARBA" id="ARBA00023002"/>
    </source>
</evidence>
<gene>
    <name evidence="3" type="ORF">DI603_20785</name>
</gene>
<accession>A0A2W5FAB2</accession>
<feature type="domain" description="Acyl-CoA dehydrogenase C-terminal" evidence="2">
    <location>
        <begin position="229"/>
        <end position="354"/>
    </location>
</feature>
<dbReference type="Gene3D" id="1.20.140.10">
    <property type="entry name" value="Butyryl-CoA Dehydrogenase, subunit A, domain 3"/>
    <property type="match status" value="1"/>
</dbReference>
<reference evidence="3 4" key="1">
    <citation type="submission" date="2017-08" db="EMBL/GenBank/DDBJ databases">
        <title>Infants hospitalized years apart are colonized by the same room-sourced microbial strains.</title>
        <authorList>
            <person name="Brooks B."/>
            <person name="Olm M.R."/>
            <person name="Firek B.A."/>
            <person name="Baker R."/>
            <person name="Thomas B.C."/>
            <person name="Morowitz M.J."/>
            <person name="Banfield J.F."/>
        </authorList>
    </citation>
    <scope>NUCLEOTIDE SEQUENCE [LARGE SCALE GENOMIC DNA]</scope>
    <source>
        <strain evidence="3">S2_012_000_R2_81</strain>
    </source>
</reference>
<dbReference type="PIRSF" id="PIRSF016578">
    <property type="entry name" value="HsaA"/>
    <property type="match status" value="1"/>
</dbReference>
<dbReference type="Gene3D" id="2.40.110.10">
    <property type="entry name" value="Butyryl-CoA Dehydrogenase, subunit A, domain 2"/>
    <property type="match status" value="1"/>
</dbReference>
<proteinExistence type="predicted"/>
<dbReference type="Gene3D" id="1.10.540.10">
    <property type="entry name" value="Acyl-CoA dehydrogenase/oxidase, N-terminal domain"/>
    <property type="match status" value="1"/>
</dbReference>
<dbReference type="SUPFAM" id="SSF56645">
    <property type="entry name" value="Acyl-CoA dehydrogenase NM domain-like"/>
    <property type="match status" value="1"/>
</dbReference>
<keyword evidence="1" id="KW-0560">Oxidoreductase</keyword>
<evidence type="ECO:0000313" key="3">
    <source>
        <dbReference type="EMBL" id="PZP27932.1"/>
    </source>
</evidence>
<dbReference type="InterPro" id="IPR009100">
    <property type="entry name" value="AcylCoA_DH/oxidase_NM_dom_sf"/>
</dbReference>
<name>A0A2W5FAB2_9BURK</name>
<dbReference type="InterPro" id="IPR046373">
    <property type="entry name" value="Acyl-CoA_Oxase/DH_mid-dom_sf"/>
</dbReference>
<dbReference type="AlphaFoldDB" id="A0A2W5FAB2"/>
<dbReference type="InterPro" id="IPR013107">
    <property type="entry name" value="Acyl-CoA_DH_C"/>
</dbReference>
<sequence length="357" mass="37844">MSPLPAADDLLPFSDSAARADQLGELQPEALELLHRQGWLTLLAPRAVGGGEWALPDVVRLEEAVAAADGSAAWVLTLCAGAAWFAGFWPHDLARELLATPGVCLAGSGATTGVAERDGAGWRVSGHWAHASGAPWATHFTFNAALQEGSQPVLDAAGQPRVRSFVVPAAEVTLHKTWHSQGLRASRSDAFELRDAWVAERQVFDIAVDAATHAGPLYRFPFRAFACVTLGANLLGLAGRFLALAGPLIEQRTQRRGLSDSAALAGWRAADAALREARERFYAALDAAWAGAAAGQPVPAAVAAELEALSQALVAVARDAISQTYPACGLWAADMRSELNRVWRDFHTASQHAIWLG</sequence>
<dbReference type="Pfam" id="PF08028">
    <property type="entry name" value="Acyl-CoA_dh_2"/>
    <property type="match status" value="1"/>
</dbReference>
<dbReference type="GO" id="GO:0016627">
    <property type="term" value="F:oxidoreductase activity, acting on the CH-CH group of donors"/>
    <property type="evidence" value="ECO:0007669"/>
    <property type="project" value="InterPro"/>
</dbReference>
<dbReference type="EMBL" id="QFOD01000026">
    <property type="protein sequence ID" value="PZP27932.1"/>
    <property type="molecule type" value="Genomic_DNA"/>
</dbReference>
<evidence type="ECO:0000259" key="2">
    <source>
        <dbReference type="Pfam" id="PF08028"/>
    </source>
</evidence>
<dbReference type="Proteomes" id="UP000249633">
    <property type="component" value="Unassembled WGS sequence"/>
</dbReference>
<evidence type="ECO:0000313" key="4">
    <source>
        <dbReference type="Proteomes" id="UP000249633"/>
    </source>
</evidence>
<dbReference type="InterPro" id="IPR037069">
    <property type="entry name" value="AcylCoA_DH/ox_N_sf"/>
</dbReference>